<dbReference type="Proteomes" id="UP000253752">
    <property type="component" value="Unassembled WGS sequence"/>
</dbReference>
<dbReference type="EMBL" id="PPTX01000013">
    <property type="protein sequence ID" value="RDB79049.1"/>
    <property type="molecule type" value="Genomic_DNA"/>
</dbReference>
<proteinExistence type="predicted"/>
<dbReference type="GO" id="GO:0000428">
    <property type="term" value="C:DNA-directed RNA polymerase complex"/>
    <property type="evidence" value="ECO:0007669"/>
    <property type="project" value="UniProtKB-KW"/>
</dbReference>
<evidence type="ECO:0000313" key="2">
    <source>
        <dbReference type="Proteomes" id="UP000253752"/>
    </source>
</evidence>
<keyword evidence="1" id="KW-0240">DNA-directed RNA polymerase</keyword>
<organism evidence="1 2">
    <name type="scientific">Eggerthella lenta</name>
    <name type="common">Eubacterium lentum</name>
    <dbReference type="NCBI Taxonomy" id="84112"/>
    <lineage>
        <taxon>Bacteria</taxon>
        <taxon>Bacillati</taxon>
        <taxon>Actinomycetota</taxon>
        <taxon>Coriobacteriia</taxon>
        <taxon>Eggerthellales</taxon>
        <taxon>Eggerthellaceae</taxon>
        <taxon>Eggerthella</taxon>
    </lineage>
</organism>
<reference evidence="1 2" key="1">
    <citation type="journal article" date="2018" name="Elife">
        <title>Discovery and characterization of a prevalent human gut bacterial enzyme sufficient for the inactivation of a family of plant toxins.</title>
        <authorList>
            <person name="Koppel N."/>
            <person name="Bisanz J.E."/>
            <person name="Pandelia M.E."/>
            <person name="Turnbaugh P.J."/>
            <person name="Balskus E.P."/>
        </authorList>
    </citation>
    <scope>NUCLEOTIDE SEQUENCE [LARGE SCALE GENOMIC DNA]</scope>
    <source>
        <strain evidence="1 2">MR1 #12</strain>
    </source>
</reference>
<evidence type="ECO:0000313" key="1">
    <source>
        <dbReference type="EMBL" id="RDB79049.1"/>
    </source>
</evidence>
<gene>
    <name evidence="1" type="ORF">C1872_09445</name>
</gene>
<accession>A0A369MS32</accession>
<dbReference type="RefSeq" id="WP_057385079.1">
    <property type="nucleotide sequence ID" value="NZ_CP089333.1"/>
</dbReference>
<comment type="caution">
    <text evidence="1">The sequence shown here is derived from an EMBL/GenBank/DDBJ whole genome shotgun (WGS) entry which is preliminary data.</text>
</comment>
<protein>
    <submittedName>
        <fullName evidence="1">DNA-directed RNA polymerase subunit beta</fullName>
    </submittedName>
</protein>
<sequence length="100" mass="11334">MFPVRTTARFDVSVRRIAQNLYFSGIEDPDQGLKASLVVALVNVRAFPEAYPRTGKAGRRFVFEFRSIPYVVPYAFDGELVVLHDIHFARSTQTAHCLSE</sequence>
<keyword evidence="1" id="KW-0804">Transcription</keyword>
<name>A0A369MS32_EGGLN</name>
<dbReference type="AlphaFoldDB" id="A0A369MS32"/>